<evidence type="ECO:0000313" key="11">
    <source>
        <dbReference type="Proteomes" id="UP000293506"/>
    </source>
</evidence>
<keyword evidence="2" id="KW-0210">Decarboxylase</keyword>
<dbReference type="GO" id="GO:0070403">
    <property type="term" value="F:NAD+ binding"/>
    <property type="evidence" value="ECO:0007669"/>
    <property type="project" value="InterPro"/>
</dbReference>
<reference evidence="8 11" key="3">
    <citation type="journal article" date="2019" name="Science, e1252229">
        <title>Invertible promoters mediate bacterial phase variation, antibiotic resistance, and host adaptation in the gut.</title>
        <authorList>
            <person name="Jiang X."/>
            <person name="Hall A.B."/>
            <person name="Arthur T.D."/>
            <person name="Plichta D.R."/>
            <person name="Covington C.T."/>
            <person name="Poyet M."/>
            <person name="Crothers J."/>
            <person name="Moses P.L."/>
            <person name="Tolonen A.C."/>
            <person name="Vlamakis H."/>
            <person name="Alm E.J."/>
            <person name="Xavier R.J."/>
        </authorList>
    </citation>
    <scope>NUCLEOTIDE SEQUENCE [LARGE SCALE GENOMIC DNA]</scope>
    <source>
        <strain evidence="11">af_0058</strain>
        <strain evidence="8">Af_0058</strain>
    </source>
</reference>
<evidence type="ECO:0000256" key="4">
    <source>
        <dbReference type="ARBA" id="ARBA00023239"/>
    </source>
</evidence>
<dbReference type="Gene3D" id="3.40.50.720">
    <property type="entry name" value="NAD(P)-binding Rossmann-like Domain"/>
    <property type="match status" value="1"/>
</dbReference>
<dbReference type="Proteomes" id="UP000293506">
    <property type="component" value="Unassembled WGS sequence"/>
</dbReference>
<dbReference type="AlphaFoldDB" id="A0A173YNA1"/>
<dbReference type="RefSeq" id="WP_055065663.1">
    <property type="nucleotide sequence ID" value="NZ_CYZD01000002.1"/>
</dbReference>
<dbReference type="InterPro" id="IPR020904">
    <property type="entry name" value="Sc_DH/Rdtase_CS"/>
</dbReference>
<dbReference type="EMBL" id="RCXQ01000007">
    <property type="protein sequence ID" value="RYT66756.1"/>
    <property type="molecule type" value="Genomic_DNA"/>
</dbReference>
<evidence type="ECO:0000259" key="5">
    <source>
        <dbReference type="Pfam" id="PF01370"/>
    </source>
</evidence>
<dbReference type="InterPro" id="IPR036291">
    <property type="entry name" value="NAD(P)-bd_dom_sf"/>
</dbReference>
<organism evidence="6 9">
    <name type="scientific">Blautia obeum</name>
    <dbReference type="NCBI Taxonomy" id="40520"/>
    <lineage>
        <taxon>Bacteria</taxon>
        <taxon>Bacillati</taxon>
        <taxon>Bacillota</taxon>
        <taxon>Clostridia</taxon>
        <taxon>Lachnospirales</taxon>
        <taxon>Lachnospiraceae</taxon>
        <taxon>Blautia</taxon>
    </lineage>
</organism>
<evidence type="ECO:0000313" key="7">
    <source>
        <dbReference type="EMBL" id="RGN88992.1"/>
    </source>
</evidence>
<dbReference type="Proteomes" id="UP000261105">
    <property type="component" value="Unassembled WGS sequence"/>
</dbReference>
<proteinExistence type="predicted"/>
<dbReference type="GO" id="GO:0005737">
    <property type="term" value="C:cytoplasm"/>
    <property type="evidence" value="ECO:0007669"/>
    <property type="project" value="TreeGrafter"/>
</dbReference>
<dbReference type="GO" id="GO:0048040">
    <property type="term" value="F:UDP-glucuronate decarboxylase activity"/>
    <property type="evidence" value="ECO:0007669"/>
    <property type="project" value="TreeGrafter"/>
</dbReference>
<keyword evidence="4 6" id="KW-0456">Lyase</keyword>
<dbReference type="PANTHER" id="PTHR43078:SF6">
    <property type="entry name" value="UDP-GLUCURONIC ACID DECARBOXYLASE 1"/>
    <property type="match status" value="1"/>
</dbReference>
<reference evidence="7 10" key="2">
    <citation type="submission" date="2018-08" db="EMBL/GenBank/DDBJ databases">
        <title>A genome reference for cultivated species of the human gut microbiota.</title>
        <authorList>
            <person name="Zou Y."/>
            <person name="Xue W."/>
            <person name="Luo G."/>
        </authorList>
    </citation>
    <scope>NUCLEOTIDE SEQUENCE [LARGE SCALE GENOMIC DNA]</scope>
    <source>
        <strain evidence="7 10">OM03-6</strain>
    </source>
</reference>
<feature type="domain" description="NAD-dependent epimerase/dehydratase" evidence="5">
    <location>
        <begin position="30"/>
        <end position="266"/>
    </location>
</feature>
<dbReference type="InterPro" id="IPR044516">
    <property type="entry name" value="UXS-like"/>
</dbReference>
<sequence length="344" mass="38407">MRLLESKRYRDDLKKAISNTDLSELNNKSIFITGGLGLICSTIVDVLLVGCNTTIYVGARNEQHFLERFGGIDAVKYVHYDALSDFVFPFNLDYIVHGAGLASPDLYTSMPVETLLSNLDGVHVLLKYLKDRNSGRLLYISSSEVYGKKTTEKPFVEGIYGEVDIDSIRSSYVIAKRAAEMMCKAYSSEYDVDTVIVRPGHIYGPSAKRNDRRISSDFAFKAAYGEKLEMKSSGLQKRSYCYSVDCAIQILTALMKGEKGQAYNVGHDDVVTIKEMAEIYADAGSVALTATEPTKDEVRAFNPMRNSALDNSKLKKLGYKDTFSVDEGLRHTVEILKEIAWDHD</sequence>
<dbReference type="Pfam" id="PF01370">
    <property type="entry name" value="Epimerase"/>
    <property type="match status" value="1"/>
</dbReference>
<accession>A0A173YNA1</accession>
<dbReference type="GO" id="GO:0042732">
    <property type="term" value="P:D-xylose metabolic process"/>
    <property type="evidence" value="ECO:0007669"/>
    <property type="project" value="InterPro"/>
</dbReference>
<evidence type="ECO:0000313" key="6">
    <source>
        <dbReference type="EMBL" id="CUN65344.1"/>
    </source>
</evidence>
<evidence type="ECO:0000313" key="10">
    <source>
        <dbReference type="Proteomes" id="UP000261105"/>
    </source>
</evidence>
<dbReference type="InterPro" id="IPR001509">
    <property type="entry name" value="Epimerase_deHydtase"/>
</dbReference>
<name>A0A173YNA1_9FIRM</name>
<dbReference type="SUPFAM" id="SSF51735">
    <property type="entry name" value="NAD(P)-binding Rossmann-fold domains"/>
    <property type="match status" value="1"/>
</dbReference>
<evidence type="ECO:0000256" key="1">
    <source>
        <dbReference type="ARBA" id="ARBA00001911"/>
    </source>
</evidence>
<reference evidence="6 9" key="1">
    <citation type="submission" date="2015-09" db="EMBL/GenBank/DDBJ databases">
        <authorList>
            <consortium name="Pathogen Informatics"/>
        </authorList>
    </citation>
    <scope>NUCLEOTIDE SEQUENCE [LARGE SCALE GENOMIC DNA]</scope>
    <source>
        <strain evidence="6 9">2789STDY5608837</strain>
    </source>
</reference>
<dbReference type="EC" id="4.2.1.46" evidence="6"/>
<dbReference type="PANTHER" id="PTHR43078">
    <property type="entry name" value="UDP-GLUCURONIC ACID DECARBOXYLASE-RELATED"/>
    <property type="match status" value="1"/>
</dbReference>
<dbReference type="EMBL" id="QSUZ01000004">
    <property type="protein sequence ID" value="RGN88992.1"/>
    <property type="molecule type" value="Genomic_DNA"/>
</dbReference>
<dbReference type="GO" id="GO:0008460">
    <property type="term" value="F:dTDP-glucose 4,6-dehydratase activity"/>
    <property type="evidence" value="ECO:0007669"/>
    <property type="project" value="UniProtKB-EC"/>
</dbReference>
<keyword evidence="3" id="KW-0520">NAD</keyword>
<dbReference type="EMBL" id="CYZD01000002">
    <property type="protein sequence ID" value="CUN65344.1"/>
    <property type="molecule type" value="Genomic_DNA"/>
</dbReference>
<evidence type="ECO:0000256" key="3">
    <source>
        <dbReference type="ARBA" id="ARBA00023027"/>
    </source>
</evidence>
<dbReference type="PROSITE" id="PS00061">
    <property type="entry name" value="ADH_SHORT"/>
    <property type="match status" value="1"/>
</dbReference>
<evidence type="ECO:0000256" key="2">
    <source>
        <dbReference type="ARBA" id="ARBA00022793"/>
    </source>
</evidence>
<dbReference type="Proteomes" id="UP000095409">
    <property type="component" value="Unassembled WGS sequence"/>
</dbReference>
<evidence type="ECO:0000313" key="8">
    <source>
        <dbReference type="EMBL" id="RYT66756.1"/>
    </source>
</evidence>
<protein>
    <submittedName>
        <fullName evidence="7">NAD-dependent epimerase/dehydratase family protein</fullName>
    </submittedName>
    <submittedName>
        <fullName evidence="6">dTDP-glucose 4,6-dehydratase</fullName>
        <ecNumber evidence="6">4.2.1.46</ecNumber>
    </submittedName>
</protein>
<comment type="cofactor">
    <cofactor evidence="1">
        <name>NAD(+)</name>
        <dbReference type="ChEBI" id="CHEBI:57540"/>
    </cofactor>
</comment>
<gene>
    <name evidence="6" type="primary">rfbB_1</name>
    <name evidence="7" type="ORF">DXB38_04765</name>
    <name evidence="8" type="ORF">EAI82_09415</name>
    <name evidence="6" type="ORF">ERS852394_00665</name>
</gene>
<evidence type="ECO:0000313" key="9">
    <source>
        <dbReference type="Proteomes" id="UP000095409"/>
    </source>
</evidence>